<dbReference type="AlphaFoldDB" id="A0A166C602"/>
<protein>
    <submittedName>
        <fullName evidence="2">Uncharacterized protein</fullName>
    </submittedName>
</protein>
<evidence type="ECO:0000313" key="3">
    <source>
        <dbReference type="Proteomes" id="UP000076798"/>
    </source>
</evidence>
<feature type="region of interest" description="Disordered" evidence="1">
    <location>
        <begin position="129"/>
        <end position="163"/>
    </location>
</feature>
<name>A0A166C602_9AGAM</name>
<keyword evidence="3" id="KW-1185">Reference proteome</keyword>
<reference evidence="2 3" key="1">
    <citation type="journal article" date="2016" name="Mol. Biol. Evol.">
        <title>Comparative Genomics of Early-Diverging Mushroom-Forming Fungi Provides Insights into the Origins of Lignocellulose Decay Capabilities.</title>
        <authorList>
            <person name="Nagy L.G."/>
            <person name="Riley R."/>
            <person name="Tritt A."/>
            <person name="Adam C."/>
            <person name="Daum C."/>
            <person name="Floudas D."/>
            <person name="Sun H."/>
            <person name="Yadav J.S."/>
            <person name="Pangilinan J."/>
            <person name="Larsson K.H."/>
            <person name="Matsuura K."/>
            <person name="Barry K."/>
            <person name="Labutti K."/>
            <person name="Kuo R."/>
            <person name="Ohm R.A."/>
            <person name="Bhattacharya S.S."/>
            <person name="Shirouzu T."/>
            <person name="Yoshinaga Y."/>
            <person name="Martin F.M."/>
            <person name="Grigoriev I.V."/>
            <person name="Hibbett D.S."/>
        </authorList>
    </citation>
    <scope>NUCLEOTIDE SEQUENCE [LARGE SCALE GENOMIC DNA]</scope>
    <source>
        <strain evidence="2 3">HHB10207 ss-3</strain>
    </source>
</reference>
<dbReference type="EMBL" id="KV428091">
    <property type="protein sequence ID" value="KZT37115.1"/>
    <property type="molecule type" value="Genomic_DNA"/>
</dbReference>
<organism evidence="2 3">
    <name type="scientific">Sistotremastrum suecicum HHB10207 ss-3</name>
    <dbReference type="NCBI Taxonomy" id="1314776"/>
    <lineage>
        <taxon>Eukaryota</taxon>
        <taxon>Fungi</taxon>
        <taxon>Dikarya</taxon>
        <taxon>Basidiomycota</taxon>
        <taxon>Agaricomycotina</taxon>
        <taxon>Agaricomycetes</taxon>
        <taxon>Sistotremastrales</taxon>
        <taxon>Sistotremastraceae</taxon>
        <taxon>Sistotremastrum</taxon>
    </lineage>
</organism>
<sequence>MRGSTLLSSCNIDSQQIPDSPTFLDPWTRLSSGGRSPIHRLSRGEASTFSLVLRPDVMPIISLRPSVTVMPSVRPQGKGSNGKGKGKGKGKRPPITFTSTQNKRETGKLENWEKLNRVRFTVAQPQRGVQKFDESYEPRHPFLPTHFHPKRDETSSASFSASPRFALDSITLR</sequence>
<gene>
    <name evidence="2" type="ORF">SISSUDRAFT_1034367</name>
</gene>
<dbReference type="Proteomes" id="UP000076798">
    <property type="component" value="Unassembled WGS sequence"/>
</dbReference>
<proteinExistence type="predicted"/>
<accession>A0A166C602</accession>
<evidence type="ECO:0000313" key="2">
    <source>
        <dbReference type="EMBL" id="KZT37115.1"/>
    </source>
</evidence>
<evidence type="ECO:0000256" key="1">
    <source>
        <dbReference type="SAM" id="MobiDB-lite"/>
    </source>
</evidence>
<feature type="compositionally biased region" description="Basic and acidic residues" evidence="1">
    <location>
        <begin position="130"/>
        <end position="140"/>
    </location>
</feature>
<feature type="region of interest" description="Disordered" evidence="1">
    <location>
        <begin position="70"/>
        <end position="107"/>
    </location>
</feature>